<evidence type="ECO:0000256" key="2">
    <source>
        <dbReference type="ARBA" id="ARBA00008814"/>
    </source>
</evidence>
<evidence type="ECO:0000256" key="6">
    <source>
        <dbReference type="ARBA" id="ARBA00023125"/>
    </source>
</evidence>
<comment type="caution">
    <text evidence="10">The sequence shown here is derived from an EMBL/GenBank/DDBJ whole genome shotgun (WGS) entry which is preliminary data.</text>
</comment>
<dbReference type="PROSITE" id="PS50983">
    <property type="entry name" value="FE_B12_PBP"/>
    <property type="match status" value="1"/>
</dbReference>
<dbReference type="InterPro" id="IPR020449">
    <property type="entry name" value="Tscrpt_reg_AraC-type_HTH"/>
</dbReference>
<dbReference type="InterPro" id="IPR002491">
    <property type="entry name" value="ABC_transptr_periplasmic_BD"/>
</dbReference>
<dbReference type="RefSeq" id="WP_157322360.1">
    <property type="nucleotide sequence ID" value="NZ_WSEM01000018.1"/>
</dbReference>
<evidence type="ECO:0000256" key="4">
    <source>
        <dbReference type="ARBA" id="ARBA00022729"/>
    </source>
</evidence>
<evidence type="ECO:0000313" key="10">
    <source>
        <dbReference type="EMBL" id="MVQ37534.1"/>
    </source>
</evidence>
<feature type="domain" description="HTH araC/xylS-type" evidence="8">
    <location>
        <begin position="247"/>
        <end position="345"/>
    </location>
</feature>
<gene>
    <name evidence="10" type="ORF">GON05_23205</name>
</gene>
<comment type="similarity">
    <text evidence="2">Belongs to the bacterial solute-binding protein 8 family.</text>
</comment>
<dbReference type="SMART" id="SM00342">
    <property type="entry name" value="HTH_ARAC"/>
    <property type="match status" value="1"/>
</dbReference>
<evidence type="ECO:0000256" key="7">
    <source>
        <dbReference type="ARBA" id="ARBA00023163"/>
    </source>
</evidence>
<proteinExistence type="inferred from homology"/>
<dbReference type="PROSITE" id="PS00041">
    <property type="entry name" value="HTH_ARAC_FAMILY_1"/>
    <property type="match status" value="1"/>
</dbReference>
<dbReference type="InterPro" id="IPR009057">
    <property type="entry name" value="Homeodomain-like_sf"/>
</dbReference>
<keyword evidence="5" id="KW-0805">Transcription regulation</keyword>
<sequence length="611" mass="70309">MFLKKSQFTRNGKPYTYYKIVSTYKDEAGRNRHKVVKHLGKLSDEEAENVRQVLKEQGKLQVEKTEALESEAVRIASVPQETPLFVVLDAQLLTYEPYAQKEWNVTDVDMLLIVQEGTGELFMNGRKVALHYGLVIYAPSGSGMHVVNTSSRDLHLDRIAFEVLKKAEGPAERGAYRQGKMPGIFQEPIQLQTPYRVLKLTKELDAVQLSGEPQEMFRRQLLFYTIMDMICRNIGEERPTETGNVIEHAVALIHQHYRNDLTRDQLAEQLGVSPEHFSRLFKKEKGMSFIDYLLHLRIEKSRELLLLSKSNVHEVAQEVGFQSQYYFSRKFKQLVGVSPSSYVHQPKKYVSLNSCMTSSLLKLGVVPRIGVLDPWMPAHYQSLLSQAEFKLIDGLDEHSTLALGELQPDLIFCNIHKQDVKKVRKLGPVAVVDLEKMDWREQLRFIADVVGKQQEAEAWLHAFDSEIAEAGRKLARRVNPQDTFVIMKVVSGKIYVYGDLRSMGGPMIYQGLQLRPPRIVQEQIINQQILNRLVPLEKLSEYDADHVFLINYESNWLEAAESFKRHPNWKKFTAVRKNQVYEVDRGIFYGFDPLSLELQIQEIVERLSSQS</sequence>
<dbReference type="EMBL" id="WSEM01000018">
    <property type="protein sequence ID" value="MVQ37534.1"/>
    <property type="molecule type" value="Genomic_DNA"/>
</dbReference>
<evidence type="ECO:0000256" key="1">
    <source>
        <dbReference type="ARBA" id="ARBA00004196"/>
    </source>
</evidence>
<evidence type="ECO:0000313" key="11">
    <source>
        <dbReference type="Proteomes" id="UP000467637"/>
    </source>
</evidence>
<evidence type="ECO:0000256" key="3">
    <source>
        <dbReference type="ARBA" id="ARBA00022448"/>
    </source>
</evidence>
<dbReference type="Gene3D" id="3.40.50.1980">
    <property type="entry name" value="Nitrogenase molybdenum iron protein domain"/>
    <property type="match status" value="2"/>
</dbReference>
<name>A0ABW9UBK8_9BACL</name>
<keyword evidence="7" id="KW-0804">Transcription</keyword>
<keyword evidence="3" id="KW-0813">Transport</keyword>
<dbReference type="Proteomes" id="UP000467637">
    <property type="component" value="Unassembled WGS sequence"/>
</dbReference>
<dbReference type="Gene3D" id="2.60.120.10">
    <property type="entry name" value="Jelly Rolls"/>
    <property type="match status" value="1"/>
</dbReference>
<evidence type="ECO:0000259" key="8">
    <source>
        <dbReference type="PROSITE" id="PS01124"/>
    </source>
</evidence>
<dbReference type="Gene3D" id="1.10.10.60">
    <property type="entry name" value="Homeodomain-like"/>
    <property type="match status" value="2"/>
</dbReference>
<dbReference type="SUPFAM" id="SSF53807">
    <property type="entry name" value="Helical backbone' metal receptor"/>
    <property type="match status" value="1"/>
</dbReference>
<dbReference type="InterPro" id="IPR051313">
    <property type="entry name" value="Bact_iron-sidero_bind"/>
</dbReference>
<dbReference type="PRINTS" id="PR00032">
    <property type="entry name" value="HTHARAC"/>
</dbReference>
<dbReference type="SUPFAM" id="SSF51182">
    <property type="entry name" value="RmlC-like cupins"/>
    <property type="match status" value="1"/>
</dbReference>
<dbReference type="SUPFAM" id="SSF46689">
    <property type="entry name" value="Homeodomain-like"/>
    <property type="match status" value="2"/>
</dbReference>
<evidence type="ECO:0000256" key="5">
    <source>
        <dbReference type="ARBA" id="ARBA00023015"/>
    </source>
</evidence>
<dbReference type="PANTHER" id="PTHR30532">
    <property type="entry name" value="IRON III DICITRATE-BINDING PERIPLASMIC PROTEIN"/>
    <property type="match status" value="1"/>
</dbReference>
<accession>A0ABW9UBK8</accession>
<dbReference type="PANTHER" id="PTHR30532:SF26">
    <property type="entry name" value="IRON(3+)-HYDROXAMATE-BINDING PROTEIN FHUD"/>
    <property type="match status" value="1"/>
</dbReference>
<dbReference type="InterPro" id="IPR018060">
    <property type="entry name" value="HTH_AraC"/>
</dbReference>
<dbReference type="PROSITE" id="PS01124">
    <property type="entry name" value="HTH_ARAC_FAMILY_2"/>
    <property type="match status" value="1"/>
</dbReference>
<reference evidence="10 11" key="1">
    <citation type="submission" date="2019-12" db="EMBL/GenBank/DDBJ databases">
        <authorList>
            <person name="Huq M.A."/>
        </authorList>
    </citation>
    <scope>NUCLEOTIDE SEQUENCE [LARGE SCALE GENOMIC DNA]</scope>
    <source>
        <strain evidence="10 11">MAH-34</strain>
    </source>
</reference>
<keyword evidence="11" id="KW-1185">Reference proteome</keyword>
<evidence type="ECO:0000259" key="9">
    <source>
        <dbReference type="PROSITE" id="PS50983"/>
    </source>
</evidence>
<dbReference type="InterPro" id="IPR011051">
    <property type="entry name" value="RmlC_Cupin_sf"/>
</dbReference>
<protein>
    <submittedName>
        <fullName evidence="10">AraC family transcriptional regulator</fullName>
    </submittedName>
</protein>
<dbReference type="Pfam" id="PF01497">
    <property type="entry name" value="Peripla_BP_2"/>
    <property type="match status" value="1"/>
</dbReference>
<keyword evidence="4" id="KW-0732">Signal</keyword>
<organism evidence="10 11">
    <name type="scientific">Paenibacillus anseongense</name>
    <dbReference type="NCBI Taxonomy" id="2682845"/>
    <lineage>
        <taxon>Bacteria</taxon>
        <taxon>Bacillati</taxon>
        <taxon>Bacillota</taxon>
        <taxon>Bacilli</taxon>
        <taxon>Bacillales</taxon>
        <taxon>Paenibacillaceae</taxon>
        <taxon>Paenibacillus</taxon>
    </lineage>
</organism>
<keyword evidence="6" id="KW-0238">DNA-binding</keyword>
<dbReference type="Pfam" id="PF12833">
    <property type="entry name" value="HTH_18"/>
    <property type="match status" value="1"/>
</dbReference>
<comment type="subcellular location">
    <subcellularLocation>
        <location evidence="1">Cell envelope</location>
    </subcellularLocation>
</comment>
<feature type="domain" description="Fe/B12 periplasmic-binding" evidence="9">
    <location>
        <begin position="348"/>
        <end position="611"/>
    </location>
</feature>
<dbReference type="InterPro" id="IPR018062">
    <property type="entry name" value="HTH_AraC-typ_CS"/>
</dbReference>
<dbReference type="InterPro" id="IPR014710">
    <property type="entry name" value="RmlC-like_jellyroll"/>
</dbReference>